<dbReference type="Gene3D" id="2.40.50.140">
    <property type="entry name" value="Nucleic acid-binding proteins"/>
    <property type="match status" value="1"/>
</dbReference>
<dbReference type="AlphaFoldDB" id="A0A6C0IF08"/>
<keyword evidence="4" id="KW-0479">Metal-binding</keyword>
<feature type="domain" description="BRCT" evidence="8">
    <location>
        <begin position="575"/>
        <end position="650"/>
    </location>
</feature>
<dbReference type="GO" id="GO:0003911">
    <property type="term" value="F:DNA ligase (NAD+) activity"/>
    <property type="evidence" value="ECO:0007669"/>
    <property type="project" value="UniProtKB-EC"/>
</dbReference>
<dbReference type="GO" id="GO:0006281">
    <property type="term" value="P:DNA repair"/>
    <property type="evidence" value="ECO:0007669"/>
    <property type="project" value="InterPro"/>
</dbReference>
<accession>A0A6C0IF08</accession>
<keyword evidence="2" id="KW-0436">Ligase</keyword>
<sequence>MVKPMNSKAATATANMFTQLTANPKAFLKTQNPTQVAALLREASALYYKGTPAIADDIFDITRDYLQTQDPHNPVLKEIGAEIAPGEKKVPLPYWMGSLDKIREDEKSLLKWKASYPGSVVISDKLDGNSALLVYSETKPHIKMYSRGDGFIGQDISHIIPLIQGIPTYKDIPYTTLAVRGELIISKAAWGPLFAAGKGANARNAVAGVMHSKHPNPELAAAVEFVAYEQLNPAAAASEGLSTLEGIGFHVVHHVIQPTASLTMESLSALLMDRRAHSPYEADGIVIFHDADHPQVPGKNPAYAFAFKSILTHEEAEVIVTEVTWNASKDGYLKPLLHFPAVTLAGAKLQKATGFNAAFIETNKIGPGSRIIIIRSGDVIPHVHKILSASANGLPSFPDVPWDWNDTHVDIVLKDKAAAADVQLKRMEYFAATLEMKGVGPGVIARLYENGVNTIKKMLNATEADLLKMDGFQKKSAEKTVAEIRAAVAKADCLTFMHASNLFGRSLGSTKLKLIVDRFPTILEGVQPTEAELSAIPGVGPTTAKQFLAGLPEFFTFMDDIGVPCKSAPAPKPISAQKSLVGISVLFTGFRNKELEAEIEARGGKVASAISGKTSVVVAKNPDDSSGKVKTAKELNIPVMDEMAFRAKYL</sequence>
<dbReference type="InterPro" id="IPR001357">
    <property type="entry name" value="BRCT_dom"/>
</dbReference>
<evidence type="ECO:0000256" key="5">
    <source>
        <dbReference type="ARBA" id="ARBA00022833"/>
    </source>
</evidence>
<evidence type="ECO:0000313" key="9">
    <source>
        <dbReference type="EMBL" id="QHT90093.1"/>
    </source>
</evidence>
<dbReference type="GO" id="GO:0000166">
    <property type="term" value="F:nucleotide binding"/>
    <property type="evidence" value="ECO:0007669"/>
    <property type="project" value="InterPro"/>
</dbReference>
<dbReference type="InterPro" id="IPR012340">
    <property type="entry name" value="NA-bd_OB-fold"/>
</dbReference>
<dbReference type="SMART" id="SM00532">
    <property type="entry name" value="LIGANc"/>
    <property type="match status" value="1"/>
</dbReference>
<dbReference type="EC" id="6.5.1.2" evidence="1"/>
<evidence type="ECO:0000256" key="2">
    <source>
        <dbReference type="ARBA" id="ARBA00022598"/>
    </source>
</evidence>
<dbReference type="PROSITE" id="PS50172">
    <property type="entry name" value="BRCT"/>
    <property type="match status" value="1"/>
</dbReference>
<dbReference type="Pfam" id="PF00533">
    <property type="entry name" value="BRCT"/>
    <property type="match status" value="1"/>
</dbReference>
<evidence type="ECO:0000256" key="1">
    <source>
        <dbReference type="ARBA" id="ARBA00012722"/>
    </source>
</evidence>
<keyword evidence="6" id="KW-0520">NAD</keyword>
<dbReference type="InterPro" id="IPR036420">
    <property type="entry name" value="BRCT_dom_sf"/>
</dbReference>
<keyword evidence="5" id="KW-0862">Zinc</keyword>
<dbReference type="InterPro" id="IPR001679">
    <property type="entry name" value="DNA_ligase"/>
</dbReference>
<dbReference type="GO" id="GO:0006260">
    <property type="term" value="P:DNA replication"/>
    <property type="evidence" value="ECO:0007669"/>
    <property type="project" value="UniProtKB-KW"/>
</dbReference>
<dbReference type="Gene3D" id="3.30.470.30">
    <property type="entry name" value="DNA ligase/mRNA capping enzyme"/>
    <property type="match status" value="1"/>
</dbReference>
<dbReference type="CDD" id="cd17748">
    <property type="entry name" value="BRCT_DNA_ligase_like"/>
    <property type="match status" value="1"/>
</dbReference>
<dbReference type="Gene3D" id="1.10.150.20">
    <property type="entry name" value="5' to 3' exonuclease, C-terminal subdomain"/>
    <property type="match status" value="1"/>
</dbReference>
<dbReference type="SUPFAM" id="SSF50249">
    <property type="entry name" value="Nucleic acid-binding proteins"/>
    <property type="match status" value="1"/>
</dbReference>
<evidence type="ECO:0000256" key="3">
    <source>
        <dbReference type="ARBA" id="ARBA00022705"/>
    </source>
</evidence>
<dbReference type="InterPro" id="IPR004150">
    <property type="entry name" value="NAD_DNA_ligase_OB"/>
</dbReference>
<dbReference type="Pfam" id="PF01653">
    <property type="entry name" value="DNA_ligase_aden"/>
    <property type="match status" value="1"/>
</dbReference>
<evidence type="ECO:0000256" key="6">
    <source>
        <dbReference type="ARBA" id="ARBA00023027"/>
    </source>
</evidence>
<evidence type="ECO:0000259" key="8">
    <source>
        <dbReference type="PROSITE" id="PS50172"/>
    </source>
</evidence>
<dbReference type="EMBL" id="MN740152">
    <property type="protein sequence ID" value="QHT90093.1"/>
    <property type="molecule type" value="Genomic_DNA"/>
</dbReference>
<dbReference type="InterPro" id="IPR013839">
    <property type="entry name" value="DNAligase_adenylation"/>
</dbReference>
<dbReference type="SUPFAM" id="SSF52113">
    <property type="entry name" value="BRCT domain"/>
    <property type="match status" value="1"/>
</dbReference>
<evidence type="ECO:0000256" key="4">
    <source>
        <dbReference type="ARBA" id="ARBA00022723"/>
    </source>
</evidence>
<dbReference type="Gene3D" id="3.40.50.10190">
    <property type="entry name" value="BRCT domain"/>
    <property type="match status" value="1"/>
</dbReference>
<dbReference type="PIRSF" id="PIRSF001604">
    <property type="entry name" value="LigA"/>
    <property type="match status" value="1"/>
</dbReference>
<dbReference type="Pfam" id="PF03120">
    <property type="entry name" value="OB_DNA_ligase"/>
    <property type="match status" value="1"/>
</dbReference>
<dbReference type="SUPFAM" id="SSF56091">
    <property type="entry name" value="DNA ligase/mRNA capping enzyme, catalytic domain"/>
    <property type="match status" value="1"/>
</dbReference>
<proteinExistence type="predicted"/>
<keyword evidence="3" id="KW-0235">DNA replication</keyword>
<name>A0A6C0IF08_9ZZZZ</name>
<evidence type="ECO:0000256" key="7">
    <source>
        <dbReference type="ARBA" id="ARBA00034005"/>
    </source>
</evidence>
<dbReference type="Pfam" id="PF14520">
    <property type="entry name" value="HHH_5"/>
    <property type="match status" value="1"/>
</dbReference>
<comment type="catalytic activity">
    <reaction evidence="7">
        <text>NAD(+) + (deoxyribonucleotide)n-3'-hydroxyl + 5'-phospho-(deoxyribonucleotide)m = (deoxyribonucleotide)n+m + AMP + beta-nicotinamide D-nucleotide.</text>
        <dbReference type="EC" id="6.5.1.2"/>
    </reaction>
</comment>
<dbReference type="InterPro" id="IPR010995">
    <property type="entry name" value="DNA_repair_Rad51/TF_NusA_a-hlx"/>
</dbReference>
<dbReference type="InterPro" id="IPR013840">
    <property type="entry name" value="DNAligase_N"/>
</dbReference>
<reference evidence="9" key="1">
    <citation type="journal article" date="2020" name="Nature">
        <title>Giant virus diversity and host interactions through global metagenomics.</title>
        <authorList>
            <person name="Schulz F."/>
            <person name="Roux S."/>
            <person name="Paez-Espino D."/>
            <person name="Jungbluth S."/>
            <person name="Walsh D.A."/>
            <person name="Denef V.J."/>
            <person name="McMahon K.D."/>
            <person name="Konstantinidis K.T."/>
            <person name="Eloe-Fadrosh E.A."/>
            <person name="Kyrpides N.C."/>
            <person name="Woyke T."/>
        </authorList>
    </citation>
    <scope>NUCLEOTIDE SEQUENCE</scope>
    <source>
        <strain evidence="9">GVMAG-M-3300023184-62</strain>
    </source>
</reference>
<protein>
    <recommendedName>
        <fullName evidence="1">DNA ligase (NAD(+))</fullName>
        <ecNumber evidence="1">6.5.1.2</ecNumber>
    </recommendedName>
</protein>
<dbReference type="SUPFAM" id="SSF47794">
    <property type="entry name" value="Rad51 N-terminal domain-like"/>
    <property type="match status" value="1"/>
</dbReference>
<organism evidence="9">
    <name type="scientific">viral metagenome</name>
    <dbReference type="NCBI Taxonomy" id="1070528"/>
    <lineage>
        <taxon>unclassified sequences</taxon>
        <taxon>metagenomes</taxon>
        <taxon>organismal metagenomes</taxon>
    </lineage>
</organism>